<comment type="caution">
    <text evidence="2">The sequence shown here is derived from an EMBL/GenBank/DDBJ whole genome shotgun (WGS) entry which is preliminary data.</text>
</comment>
<keyword evidence="3" id="KW-1185">Reference proteome</keyword>
<dbReference type="SUPFAM" id="SSF52980">
    <property type="entry name" value="Restriction endonuclease-like"/>
    <property type="match status" value="1"/>
</dbReference>
<dbReference type="RefSeq" id="WP_189223096.1">
    <property type="nucleotide sequence ID" value="NZ_BMRG01000003.1"/>
</dbReference>
<evidence type="ECO:0000313" key="3">
    <source>
        <dbReference type="Proteomes" id="UP000639606"/>
    </source>
</evidence>
<dbReference type="CDD" id="cd06260">
    <property type="entry name" value="DUF820-like"/>
    <property type="match status" value="1"/>
</dbReference>
<gene>
    <name evidence="2" type="ORF">GCM10010185_22100</name>
</gene>
<accession>A0A918AKQ4</accession>
<dbReference type="EMBL" id="BMRG01000003">
    <property type="protein sequence ID" value="GGP49504.1"/>
    <property type="molecule type" value="Genomic_DNA"/>
</dbReference>
<dbReference type="Proteomes" id="UP000639606">
    <property type="component" value="Unassembled WGS sequence"/>
</dbReference>
<dbReference type="Pfam" id="PF05685">
    <property type="entry name" value="Uma2"/>
    <property type="match status" value="1"/>
</dbReference>
<reference evidence="2" key="2">
    <citation type="submission" date="2020-09" db="EMBL/GenBank/DDBJ databases">
        <authorList>
            <person name="Sun Q."/>
            <person name="Ohkuma M."/>
        </authorList>
    </citation>
    <scope>NUCLEOTIDE SEQUENCE</scope>
    <source>
        <strain evidence="2">JCM 3313</strain>
    </source>
</reference>
<organism evidence="2 3">
    <name type="scientific">Saccharothrix coeruleofusca</name>
    <dbReference type="NCBI Taxonomy" id="33919"/>
    <lineage>
        <taxon>Bacteria</taxon>
        <taxon>Bacillati</taxon>
        <taxon>Actinomycetota</taxon>
        <taxon>Actinomycetes</taxon>
        <taxon>Pseudonocardiales</taxon>
        <taxon>Pseudonocardiaceae</taxon>
        <taxon>Saccharothrix</taxon>
    </lineage>
</organism>
<proteinExistence type="predicted"/>
<feature type="domain" description="Putative restriction endonuclease" evidence="1">
    <location>
        <begin position="15"/>
        <end position="161"/>
    </location>
</feature>
<evidence type="ECO:0000313" key="2">
    <source>
        <dbReference type="EMBL" id="GGP49504.1"/>
    </source>
</evidence>
<reference evidence="2" key="1">
    <citation type="journal article" date="2014" name="Int. J. Syst. Evol. Microbiol.">
        <title>Complete genome sequence of Corynebacterium casei LMG S-19264T (=DSM 44701T), isolated from a smear-ripened cheese.</title>
        <authorList>
            <consortium name="US DOE Joint Genome Institute (JGI-PGF)"/>
            <person name="Walter F."/>
            <person name="Albersmeier A."/>
            <person name="Kalinowski J."/>
            <person name="Ruckert C."/>
        </authorList>
    </citation>
    <scope>NUCLEOTIDE SEQUENCE</scope>
    <source>
        <strain evidence="2">JCM 3313</strain>
    </source>
</reference>
<dbReference type="InterPro" id="IPR011335">
    <property type="entry name" value="Restrct_endonuc-II-like"/>
</dbReference>
<evidence type="ECO:0000259" key="1">
    <source>
        <dbReference type="Pfam" id="PF05685"/>
    </source>
</evidence>
<dbReference type="PANTHER" id="PTHR35400">
    <property type="entry name" value="SLR1083 PROTEIN"/>
    <property type="match status" value="1"/>
</dbReference>
<dbReference type="Gene3D" id="3.90.1570.10">
    <property type="entry name" value="tt1808, chain A"/>
    <property type="match status" value="1"/>
</dbReference>
<sequence length="184" mass="19799">MIAVPERLLTLGEWDALPKGGSHRCELVGGVPLVVPRPAPIHQRVAYRLTGLLEAHLPEEFAAFGDVEVVVNPVHPATLRAPDVVVVPSRPTDEYPARFSADEVLLAVEIVSPGTGRTDRVTKPAEYADAGIPHYWLVDLDAPASLDAFTLVDGDYEHVAGGSGKVRVLSPFTITVDLAELIRN</sequence>
<name>A0A918AKQ4_9PSEU</name>
<dbReference type="AlphaFoldDB" id="A0A918AKQ4"/>
<protein>
    <recommendedName>
        <fullName evidence="1">Putative restriction endonuclease domain-containing protein</fullName>
    </recommendedName>
</protein>
<dbReference type="InterPro" id="IPR012296">
    <property type="entry name" value="Nuclease_put_TT1808"/>
</dbReference>
<dbReference type="InterPro" id="IPR008538">
    <property type="entry name" value="Uma2"/>
</dbReference>
<dbReference type="PANTHER" id="PTHR35400:SF3">
    <property type="entry name" value="SLL1072 PROTEIN"/>
    <property type="match status" value="1"/>
</dbReference>